<evidence type="ECO:0000256" key="2">
    <source>
        <dbReference type="SAM" id="SignalP"/>
    </source>
</evidence>
<dbReference type="AlphaFoldDB" id="A0A8J4Y1C7"/>
<name>A0A8J4Y1C7_CHIOP</name>
<gene>
    <name evidence="5" type="primary">oaf</name>
    <name evidence="5" type="ORF">GWK47_050758</name>
</gene>
<sequence length="265" mass="29727">MHLARVWAGLCAVVVAQAQLIVNVKTQGGEVFKETITANISDDSVMLEFPQNDGTYITQLIDFKQELQVFKVIVLGEEELGQSQFQVMCFIMRFFKNNFISSDAMSKLRQKNPGTVRVPEEDRGTEEVELDVSVDVSRGGLLSPHLPVMCSMAATSTYASDRDIKLWATQRRELDGDWSLVSDVTRHLPTRGVARCGDSGRDLASACACHFQVGVHCLVPVWPQVLQGRDNSGKAVSYRCGIRTCRKCRNFNYFVPQRQLCLWDD</sequence>
<accession>A0A8J4Y1C7</accession>
<feature type="domain" description="Out at first protein BRICHOS-like" evidence="3">
    <location>
        <begin position="19"/>
        <end position="167"/>
    </location>
</feature>
<dbReference type="InterPro" id="IPR053897">
    <property type="entry name" value="Oaf_C"/>
</dbReference>
<organism evidence="5 6">
    <name type="scientific">Chionoecetes opilio</name>
    <name type="common">Atlantic snow crab</name>
    <name type="synonym">Cancer opilio</name>
    <dbReference type="NCBI Taxonomy" id="41210"/>
    <lineage>
        <taxon>Eukaryota</taxon>
        <taxon>Metazoa</taxon>
        <taxon>Ecdysozoa</taxon>
        <taxon>Arthropoda</taxon>
        <taxon>Crustacea</taxon>
        <taxon>Multicrustacea</taxon>
        <taxon>Malacostraca</taxon>
        <taxon>Eumalacostraca</taxon>
        <taxon>Eucarida</taxon>
        <taxon>Decapoda</taxon>
        <taxon>Pleocyemata</taxon>
        <taxon>Brachyura</taxon>
        <taxon>Eubrachyura</taxon>
        <taxon>Majoidea</taxon>
        <taxon>Majidae</taxon>
        <taxon>Chionoecetes</taxon>
    </lineage>
</organism>
<dbReference type="InterPro" id="IPR053894">
    <property type="entry name" value="OAF_N"/>
</dbReference>
<evidence type="ECO:0000259" key="3">
    <source>
        <dbReference type="Pfam" id="PF14941"/>
    </source>
</evidence>
<feature type="domain" description="Out at first C-terminal" evidence="4">
    <location>
        <begin position="201"/>
        <end position="265"/>
    </location>
</feature>
<protein>
    <submittedName>
        <fullName evidence="5">Out at first protein</fullName>
    </submittedName>
</protein>
<dbReference type="PANTHER" id="PTHR13423">
    <property type="entry name" value="OUT AT FIRST"/>
    <property type="match status" value="1"/>
</dbReference>
<reference evidence="5" key="1">
    <citation type="submission" date="2020-07" db="EMBL/GenBank/DDBJ databases">
        <title>The High-quality genome of the commercially important snow crab, Chionoecetes opilio.</title>
        <authorList>
            <person name="Jeong J.-H."/>
            <person name="Ryu S."/>
        </authorList>
    </citation>
    <scope>NUCLEOTIDE SEQUENCE</scope>
    <source>
        <strain evidence="5">MADBK_172401_WGS</strain>
        <tissue evidence="5">Digestive gland</tissue>
    </source>
</reference>
<dbReference type="OrthoDB" id="5947176at2759"/>
<dbReference type="EMBL" id="JACEEZ010014727">
    <property type="protein sequence ID" value="KAG0719318.1"/>
    <property type="molecule type" value="Genomic_DNA"/>
</dbReference>
<dbReference type="Pfam" id="PF14941">
    <property type="entry name" value="OAF_N"/>
    <property type="match status" value="1"/>
</dbReference>
<dbReference type="Proteomes" id="UP000770661">
    <property type="component" value="Unassembled WGS sequence"/>
</dbReference>
<comment type="caution">
    <text evidence="5">The sequence shown here is derived from an EMBL/GenBank/DDBJ whole genome shotgun (WGS) entry which is preliminary data.</text>
</comment>
<proteinExistence type="inferred from homology"/>
<dbReference type="Pfam" id="PF22873">
    <property type="entry name" value="OAF_C"/>
    <property type="match status" value="1"/>
</dbReference>
<feature type="signal peptide" evidence="2">
    <location>
        <begin position="1"/>
        <end position="18"/>
    </location>
</feature>
<keyword evidence="6" id="KW-1185">Reference proteome</keyword>
<comment type="similarity">
    <text evidence="1">Belongs to the OAF family.</text>
</comment>
<dbReference type="PANTHER" id="PTHR13423:SF2">
    <property type="entry name" value="OUT AT FIRST PROTEIN HOMOLOG"/>
    <property type="match status" value="1"/>
</dbReference>
<evidence type="ECO:0000313" key="6">
    <source>
        <dbReference type="Proteomes" id="UP000770661"/>
    </source>
</evidence>
<keyword evidence="2" id="KW-0732">Signal</keyword>
<feature type="chain" id="PRO_5035201838" evidence="2">
    <location>
        <begin position="19"/>
        <end position="265"/>
    </location>
</feature>
<evidence type="ECO:0000259" key="4">
    <source>
        <dbReference type="Pfam" id="PF22873"/>
    </source>
</evidence>
<dbReference type="InterPro" id="IPR026315">
    <property type="entry name" value="Oaf"/>
</dbReference>
<evidence type="ECO:0000256" key="1">
    <source>
        <dbReference type="ARBA" id="ARBA00005786"/>
    </source>
</evidence>
<evidence type="ECO:0000313" key="5">
    <source>
        <dbReference type="EMBL" id="KAG0719318.1"/>
    </source>
</evidence>